<evidence type="ECO:0000256" key="8">
    <source>
        <dbReference type="RuleBase" id="RU003355"/>
    </source>
</evidence>
<dbReference type="PRINTS" id="PR00723">
    <property type="entry name" value="SUBTILISIN"/>
</dbReference>
<evidence type="ECO:0000256" key="1">
    <source>
        <dbReference type="ARBA" id="ARBA00011073"/>
    </source>
</evidence>
<feature type="domain" description="P/Homo B" evidence="10">
    <location>
        <begin position="559"/>
        <end position="678"/>
    </location>
</feature>
<dbReference type="FunFam" id="3.40.50.200:FF:000014">
    <property type="entry name" value="Proteinase K"/>
    <property type="match status" value="1"/>
</dbReference>
<dbReference type="InterPro" id="IPR022398">
    <property type="entry name" value="Peptidase_S8_His-AS"/>
</dbReference>
<evidence type="ECO:0000259" key="10">
    <source>
        <dbReference type="PROSITE" id="PS51829"/>
    </source>
</evidence>
<keyword evidence="12" id="KW-1185">Reference proteome</keyword>
<keyword evidence="3 7" id="KW-0378">Hydrolase</keyword>
<dbReference type="Gene3D" id="3.40.50.200">
    <property type="entry name" value="Peptidase S8/S53 domain"/>
    <property type="match status" value="1"/>
</dbReference>
<evidence type="ECO:0000256" key="3">
    <source>
        <dbReference type="ARBA" id="ARBA00022801"/>
    </source>
</evidence>
<keyword evidence="2 7" id="KW-0645">Protease</keyword>
<feature type="active site" description="Charge relay system" evidence="6 7">
    <location>
        <position position="232"/>
    </location>
</feature>
<dbReference type="PANTHER" id="PTHR43806:SF11">
    <property type="entry name" value="CEREVISIN-RELATED"/>
    <property type="match status" value="1"/>
</dbReference>
<dbReference type="InterPro" id="IPR034193">
    <property type="entry name" value="PCSK9_ProteinaseK-like"/>
</dbReference>
<keyword evidence="4 7" id="KW-0720">Serine protease</keyword>
<dbReference type="Gene3D" id="3.30.70.80">
    <property type="entry name" value="Peptidase S8 propeptide/proteinase inhibitor I9"/>
    <property type="match status" value="1"/>
</dbReference>
<dbReference type="Gene3D" id="2.60.120.380">
    <property type="match status" value="1"/>
</dbReference>
<evidence type="ECO:0000256" key="9">
    <source>
        <dbReference type="SAM" id="MobiDB-lite"/>
    </source>
</evidence>
<evidence type="ECO:0000256" key="5">
    <source>
        <dbReference type="ARBA" id="ARBA00023145"/>
    </source>
</evidence>
<dbReference type="Pfam" id="PF01483">
    <property type="entry name" value="P_proprotein"/>
    <property type="match status" value="1"/>
</dbReference>
<name>A0A4R6XRT6_9GAMM</name>
<dbReference type="AlphaFoldDB" id="A0A4R6XRT6"/>
<dbReference type="Pfam" id="PF00082">
    <property type="entry name" value="Peptidase_S8"/>
    <property type="match status" value="1"/>
</dbReference>
<dbReference type="PROSITE" id="PS51892">
    <property type="entry name" value="SUBTILASE"/>
    <property type="match status" value="1"/>
</dbReference>
<dbReference type="InterPro" id="IPR023827">
    <property type="entry name" value="Peptidase_S8_Asp-AS"/>
</dbReference>
<dbReference type="CDD" id="cd04077">
    <property type="entry name" value="Peptidases_S8_PCSK9_ProteinaseK_like"/>
    <property type="match status" value="1"/>
</dbReference>
<dbReference type="InterPro" id="IPR036852">
    <property type="entry name" value="Peptidase_S8/S53_dom_sf"/>
</dbReference>
<dbReference type="Pfam" id="PF04151">
    <property type="entry name" value="PPC"/>
    <property type="match status" value="1"/>
</dbReference>
<dbReference type="PROSITE" id="PS00137">
    <property type="entry name" value="SUBTILASE_HIS"/>
    <property type="match status" value="1"/>
</dbReference>
<dbReference type="Pfam" id="PF05922">
    <property type="entry name" value="Inhibitor_I9"/>
    <property type="match status" value="1"/>
</dbReference>
<dbReference type="PROSITE" id="PS00136">
    <property type="entry name" value="SUBTILASE_ASP"/>
    <property type="match status" value="1"/>
</dbReference>
<evidence type="ECO:0000313" key="12">
    <source>
        <dbReference type="Proteomes" id="UP000295724"/>
    </source>
</evidence>
<dbReference type="Proteomes" id="UP000295724">
    <property type="component" value="Unassembled WGS sequence"/>
</dbReference>
<dbReference type="InterPro" id="IPR008979">
    <property type="entry name" value="Galactose-bd-like_sf"/>
</dbReference>
<feature type="region of interest" description="Disordered" evidence="9">
    <location>
        <begin position="432"/>
        <end position="457"/>
    </location>
</feature>
<dbReference type="PROSITE" id="PS51257">
    <property type="entry name" value="PROKAR_LIPOPROTEIN"/>
    <property type="match status" value="1"/>
</dbReference>
<dbReference type="InterPro" id="IPR015500">
    <property type="entry name" value="Peptidase_S8_subtilisin-rel"/>
</dbReference>
<dbReference type="SUPFAM" id="SSF54897">
    <property type="entry name" value="Protease propeptides/inhibitors"/>
    <property type="match status" value="1"/>
</dbReference>
<dbReference type="GO" id="GO:0005615">
    <property type="term" value="C:extracellular space"/>
    <property type="evidence" value="ECO:0007669"/>
    <property type="project" value="TreeGrafter"/>
</dbReference>
<organism evidence="11 12">
    <name type="scientific">Marinicella litoralis</name>
    <dbReference type="NCBI Taxonomy" id="644220"/>
    <lineage>
        <taxon>Bacteria</taxon>
        <taxon>Pseudomonadati</taxon>
        <taxon>Pseudomonadota</taxon>
        <taxon>Gammaproteobacteria</taxon>
        <taxon>Lysobacterales</taxon>
        <taxon>Marinicellaceae</taxon>
        <taxon>Marinicella</taxon>
    </lineage>
</organism>
<keyword evidence="5" id="KW-0865">Zymogen</keyword>
<dbReference type="GO" id="GO:0006508">
    <property type="term" value="P:proteolysis"/>
    <property type="evidence" value="ECO:0007669"/>
    <property type="project" value="UniProtKB-KW"/>
</dbReference>
<dbReference type="InterPro" id="IPR050131">
    <property type="entry name" value="Peptidase_S8_subtilisin-like"/>
</dbReference>
<evidence type="ECO:0000256" key="4">
    <source>
        <dbReference type="ARBA" id="ARBA00022825"/>
    </source>
</evidence>
<dbReference type="PROSITE" id="PS00138">
    <property type="entry name" value="SUBTILASE_SER"/>
    <property type="match status" value="1"/>
</dbReference>
<reference evidence="11 12" key="1">
    <citation type="submission" date="2019-03" db="EMBL/GenBank/DDBJ databases">
        <title>Genomic Encyclopedia of Type Strains, Phase IV (KMG-IV): sequencing the most valuable type-strain genomes for metagenomic binning, comparative biology and taxonomic classification.</title>
        <authorList>
            <person name="Goeker M."/>
        </authorList>
    </citation>
    <scope>NUCLEOTIDE SEQUENCE [LARGE SCALE GENOMIC DNA]</scope>
    <source>
        <strain evidence="11 12">DSM 25488</strain>
    </source>
</reference>
<feature type="active site" description="Charge relay system" evidence="6 7">
    <location>
        <position position="199"/>
    </location>
</feature>
<comment type="caution">
    <text evidence="11">The sequence shown here is derived from an EMBL/GenBank/DDBJ whole genome shotgun (WGS) entry which is preliminary data.</text>
</comment>
<comment type="similarity">
    <text evidence="1 7 8">Belongs to the peptidase S8 family.</text>
</comment>
<evidence type="ECO:0000256" key="2">
    <source>
        <dbReference type="ARBA" id="ARBA00022670"/>
    </source>
</evidence>
<dbReference type="InterPro" id="IPR010259">
    <property type="entry name" value="S8pro/Inhibitor_I9"/>
</dbReference>
<dbReference type="InterPro" id="IPR007280">
    <property type="entry name" value="Peptidase_C_arc/bac"/>
</dbReference>
<protein>
    <submittedName>
        <fullName evidence="11">Secreted peptidase A</fullName>
    </submittedName>
</protein>
<dbReference type="PROSITE" id="PS51829">
    <property type="entry name" value="P_HOMO_B"/>
    <property type="match status" value="1"/>
</dbReference>
<dbReference type="SUPFAM" id="SSF52743">
    <property type="entry name" value="Subtilisin-like"/>
    <property type="match status" value="1"/>
</dbReference>
<proteinExistence type="inferred from homology"/>
<dbReference type="InterPro" id="IPR037045">
    <property type="entry name" value="S8pro/Inhibitor_I9_sf"/>
</dbReference>
<dbReference type="InterPro" id="IPR023828">
    <property type="entry name" value="Peptidase_S8_Ser-AS"/>
</dbReference>
<dbReference type="InterPro" id="IPR002884">
    <property type="entry name" value="P_dom"/>
</dbReference>
<accession>A0A4R6XRT6</accession>
<feature type="active site" description="Charge relay system" evidence="6 7">
    <location>
        <position position="384"/>
    </location>
</feature>
<dbReference type="EMBL" id="SNZB01000002">
    <property type="protein sequence ID" value="TDR22622.1"/>
    <property type="molecule type" value="Genomic_DNA"/>
</dbReference>
<evidence type="ECO:0000256" key="6">
    <source>
        <dbReference type="PIRSR" id="PIRSR615500-1"/>
    </source>
</evidence>
<evidence type="ECO:0000313" key="11">
    <source>
        <dbReference type="EMBL" id="TDR22622.1"/>
    </source>
</evidence>
<dbReference type="RefSeq" id="WP_180236520.1">
    <property type="nucleotide sequence ID" value="NZ_NIHB01000002.1"/>
</dbReference>
<dbReference type="Gene3D" id="2.60.120.260">
    <property type="entry name" value="Galactose-binding domain-like"/>
    <property type="match status" value="1"/>
</dbReference>
<gene>
    <name evidence="11" type="ORF">C8D91_1114</name>
</gene>
<sequence>MKKLDIGTRSPKIKLRSAISKSLTVITLAASCQISLAQMSTGYGLGNDNSGNNNTVSQIRGINSATKIPNQYIVVFKDSVVTSQAALYANEQFSEAAARASVVQEMAVDMSTMARGETLRTYSTALNGMVLKSDSQRAVDALTKDPRVAFIEADQTVSIGATQSNATWGLDRIDQANLPLNSTYNYDANGTGVNAYIVDTGVRISHNDFGNRGNSGYTAINDGNGTNDCNGHGTHVAGTVGGSTYGVAKNVEIYAVRVLGCNGSGSNSGVIAGIDWVAANHIKPAVANMSLGGGASSATDNAVNSAVAAGITMVVAAGNDNSNACNYSPARAASAVTVGSTASNDARSSFSNYGTCLDIYAPGSSITSTWSTSNTATNTISGTSMAAPHVAGVAALYLDDNPNASPAQVQAAIENSAIPNKVSDAKTGSPNILLNNFSGGGTPPDPDPDPVDGVLSNGVAKTGLSGASGSQTYFTLAVPSGATDLSFVLSGGSGDADMYVRFGSAPTTSTYDCRPYRNGNNETCDITNVQAGTYHVMLRGYSSYSGTSLVGSYTAGGGGGGGTNFFENTNNVTISSGAGSTVSSTINVTRTGASGTITIRADIKHTYRGDLSAKIYAPNGASGTVHARTNSSDSGDDLLIDIDLNAGTIESSGQWRFEVTDHASQDGGYIDSWSIEFN</sequence>
<dbReference type="PANTHER" id="PTHR43806">
    <property type="entry name" value="PEPTIDASE S8"/>
    <property type="match status" value="1"/>
</dbReference>
<dbReference type="InterPro" id="IPR000209">
    <property type="entry name" value="Peptidase_S8/S53_dom"/>
</dbReference>
<dbReference type="GO" id="GO:0004252">
    <property type="term" value="F:serine-type endopeptidase activity"/>
    <property type="evidence" value="ECO:0007669"/>
    <property type="project" value="UniProtKB-UniRule"/>
</dbReference>
<dbReference type="SUPFAM" id="SSF49785">
    <property type="entry name" value="Galactose-binding domain-like"/>
    <property type="match status" value="1"/>
</dbReference>
<dbReference type="FunFam" id="2.60.120.380:FF:000013">
    <property type="entry name" value="Alkaline serine protease"/>
    <property type="match status" value="1"/>
</dbReference>
<evidence type="ECO:0000256" key="7">
    <source>
        <dbReference type="PROSITE-ProRule" id="PRU01240"/>
    </source>
</evidence>